<gene>
    <name evidence="2" type="ORF">GH741_00465</name>
</gene>
<comment type="caution">
    <text evidence="2">The sequence shown here is derived from an EMBL/GenBank/DDBJ whole genome shotgun (WGS) entry which is preliminary data.</text>
</comment>
<sequence>MSLSKLSKIENGHGTLTSVQLGSIAKRLEFPSTFLVNLEIEDDNLLYLLNQLFQYAVLDNDKAQSIVELIGSNYYEYLINPKMECYFLILKATFLLKRNRLDEAEHIDKNYLQLYLSGEHIEELPVNFQSAIYYYYGVYHYNHYNYAHCLENFNKLISMVENITIKAAIIYNTGIIFKRLNRPQEAISKTKESITYYERLNSPYDVALSLNLIGDLYREINLPDEGKKELNKALIIAEKNEYLILSGYIYHNLGLIARMEANYEEANTYYLKAIKVKEITNDSDLVITYCEFIECKLIEGNLNDATNFFLEANSLDIDDKDHHYLMYAYNEYNLKTNNSSTYVNNLKQLISYFEKVNNPVYSVKCYTKLGRYYFQNRKYKKASEYFYKTLVMEGIGDLHEEDY</sequence>
<evidence type="ECO:0000313" key="2">
    <source>
        <dbReference type="EMBL" id="MRH41145.1"/>
    </source>
</evidence>
<accession>A0A6A8D5V8</accession>
<evidence type="ECO:0000313" key="3">
    <source>
        <dbReference type="Proteomes" id="UP000799092"/>
    </source>
</evidence>
<keyword evidence="1" id="KW-0802">TPR repeat</keyword>
<organism evidence="2 3">
    <name type="scientific">Aquibacillus halophilus</name>
    <dbReference type="NCBI Taxonomy" id="930132"/>
    <lineage>
        <taxon>Bacteria</taxon>
        <taxon>Bacillati</taxon>
        <taxon>Bacillota</taxon>
        <taxon>Bacilli</taxon>
        <taxon>Bacillales</taxon>
        <taxon>Bacillaceae</taxon>
        <taxon>Aquibacillus</taxon>
    </lineage>
</organism>
<dbReference type="OrthoDB" id="2966877at2"/>
<dbReference type="AlphaFoldDB" id="A0A6A8D5V8"/>
<evidence type="ECO:0000256" key="1">
    <source>
        <dbReference type="PROSITE-ProRule" id="PRU00339"/>
    </source>
</evidence>
<dbReference type="Pfam" id="PF13181">
    <property type="entry name" value="TPR_8"/>
    <property type="match status" value="2"/>
</dbReference>
<keyword evidence="3" id="KW-1185">Reference proteome</keyword>
<protein>
    <recommendedName>
        <fullName evidence="4">Tetratricopeptide repeat protein</fullName>
    </recommendedName>
</protein>
<reference evidence="2" key="1">
    <citation type="submission" date="2019-11" db="EMBL/GenBank/DDBJ databases">
        <authorList>
            <person name="Li J."/>
        </authorList>
    </citation>
    <scope>NUCLEOTIDE SEQUENCE</scope>
    <source>
        <strain evidence="2">B6B</strain>
    </source>
</reference>
<dbReference type="RefSeq" id="WP_153734813.1">
    <property type="nucleotide sequence ID" value="NZ_WJNG01000001.1"/>
</dbReference>
<dbReference type="Proteomes" id="UP000799092">
    <property type="component" value="Unassembled WGS sequence"/>
</dbReference>
<proteinExistence type="predicted"/>
<feature type="repeat" description="TPR" evidence="1">
    <location>
        <begin position="363"/>
        <end position="396"/>
    </location>
</feature>
<evidence type="ECO:0008006" key="4">
    <source>
        <dbReference type="Google" id="ProtNLM"/>
    </source>
</evidence>
<dbReference type="InterPro" id="IPR011990">
    <property type="entry name" value="TPR-like_helical_dom_sf"/>
</dbReference>
<dbReference type="EMBL" id="WJNG01000001">
    <property type="protein sequence ID" value="MRH41145.1"/>
    <property type="molecule type" value="Genomic_DNA"/>
</dbReference>
<feature type="repeat" description="TPR" evidence="1">
    <location>
        <begin position="247"/>
        <end position="280"/>
    </location>
</feature>
<dbReference type="InterPro" id="IPR019734">
    <property type="entry name" value="TPR_rpt"/>
</dbReference>
<dbReference type="SUPFAM" id="SSF48452">
    <property type="entry name" value="TPR-like"/>
    <property type="match status" value="2"/>
</dbReference>
<dbReference type="PROSITE" id="PS50005">
    <property type="entry name" value="TPR"/>
    <property type="match status" value="2"/>
</dbReference>
<name>A0A6A8D5V8_9BACI</name>
<dbReference type="Gene3D" id="1.25.40.10">
    <property type="entry name" value="Tetratricopeptide repeat domain"/>
    <property type="match status" value="1"/>
</dbReference>
<dbReference type="SMART" id="SM00028">
    <property type="entry name" value="TPR"/>
    <property type="match status" value="6"/>
</dbReference>
<dbReference type="PANTHER" id="PTHR10098">
    <property type="entry name" value="RAPSYN-RELATED"/>
    <property type="match status" value="1"/>
</dbReference>